<keyword evidence="2" id="KW-0812">Transmembrane</keyword>
<feature type="transmembrane region" description="Helical" evidence="2">
    <location>
        <begin position="58"/>
        <end position="83"/>
    </location>
</feature>
<reference evidence="5" key="1">
    <citation type="journal article" date="2019" name="Int. J. Syst. Evol. Microbiol.">
        <title>The Global Catalogue of Microorganisms (GCM) 10K type strain sequencing project: providing services to taxonomists for standard genome sequencing and annotation.</title>
        <authorList>
            <consortium name="The Broad Institute Genomics Platform"/>
            <consortium name="The Broad Institute Genome Sequencing Center for Infectious Disease"/>
            <person name="Wu L."/>
            <person name="Ma J."/>
        </authorList>
    </citation>
    <scope>NUCLEOTIDE SEQUENCE [LARGE SCALE GENOMIC DNA]</scope>
    <source>
        <strain evidence="5">JCM 31696</strain>
    </source>
</reference>
<dbReference type="Proteomes" id="UP001597083">
    <property type="component" value="Unassembled WGS sequence"/>
</dbReference>
<feature type="transmembrane region" description="Helical" evidence="2">
    <location>
        <begin position="145"/>
        <end position="165"/>
    </location>
</feature>
<evidence type="ECO:0000313" key="5">
    <source>
        <dbReference type="Proteomes" id="UP001597083"/>
    </source>
</evidence>
<feature type="transmembrane region" description="Helical" evidence="2">
    <location>
        <begin position="315"/>
        <end position="335"/>
    </location>
</feature>
<keyword evidence="5" id="KW-1185">Reference proteome</keyword>
<dbReference type="PANTHER" id="PTHR23028">
    <property type="entry name" value="ACETYLTRANSFERASE"/>
    <property type="match status" value="1"/>
</dbReference>
<name>A0ABW3CRP5_9ACTN</name>
<evidence type="ECO:0000256" key="1">
    <source>
        <dbReference type="SAM" id="MobiDB-lite"/>
    </source>
</evidence>
<feature type="transmembrane region" description="Helical" evidence="2">
    <location>
        <begin position="255"/>
        <end position="278"/>
    </location>
</feature>
<gene>
    <name evidence="4" type="ORF">ACFQ07_28595</name>
</gene>
<feature type="region of interest" description="Disordered" evidence="1">
    <location>
        <begin position="358"/>
        <end position="421"/>
    </location>
</feature>
<dbReference type="GO" id="GO:0016746">
    <property type="term" value="F:acyltransferase activity"/>
    <property type="evidence" value="ECO:0007669"/>
    <property type="project" value="UniProtKB-KW"/>
</dbReference>
<keyword evidence="4" id="KW-0808">Transferase</keyword>
<evidence type="ECO:0000313" key="4">
    <source>
        <dbReference type="EMBL" id="MFD0856232.1"/>
    </source>
</evidence>
<feature type="transmembrane region" description="Helical" evidence="2">
    <location>
        <begin position="21"/>
        <end position="38"/>
    </location>
</feature>
<proteinExistence type="predicted"/>
<keyword evidence="2" id="KW-0472">Membrane</keyword>
<keyword evidence="2" id="KW-1133">Transmembrane helix</keyword>
<dbReference type="InterPro" id="IPR002656">
    <property type="entry name" value="Acyl_transf_3_dom"/>
</dbReference>
<protein>
    <submittedName>
        <fullName evidence="4">Acyltransferase family protein</fullName>
        <ecNumber evidence="4">2.3.-.-</ecNumber>
    </submittedName>
</protein>
<keyword evidence="4" id="KW-0012">Acyltransferase</keyword>
<dbReference type="EMBL" id="JBHTIR010004022">
    <property type="protein sequence ID" value="MFD0856232.1"/>
    <property type="molecule type" value="Genomic_DNA"/>
</dbReference>
<feature type="domain" description="Acyltransferase 3" evidence="3">
    <location>
        <begin position="18"/>
        <end position="336"/>
    </location>
</feature>
<organism evidence="4 5">
    <name type="scientific">Actinomadura adrarensis</name>
    <dbReference type="NCBI Taxonomy" id="1819600"/>
    <lineage>
        <taxon>Bacteria</taxon>
        <taxon>Bacillati</taxon>
        <taxon>Actinomycetota</taxon>
        <taxon>Actinomycetes</taxon>
        <taxon>Streptosporangiales</taxon>
        <taxon>Thermomonosporaceae</taxon>
        <taxon>Actinomadura</taxon>
    </lineage>
</organism>
<feature type="transmembrane region" description="Helical" evidence="2">
    <location>
        <begin position="285"/>
        <end position="303"/>
    </location>
</feature>
<dbReference type="Pfam" id="PF01757">
    <property type="entry name" value="Acyl_transf_3"/>
    <property type="match status" value="1"/>
</dbReference>
<evidence type="ECO:0000259" key="3">
    <source>
        <dbReference type="Pfam" id="PF01757"/>
    </source>
</evidence>
<comment type="caution">
    <text evidence="4">The sequence shown here is derived from an EMBL/GenBank/DDBJ whole genome shotgun (WGS) entry which is preliminary data.</text>
</comment>
<accession>A0ABW3CRP5</accession>
<feature type="transmembrane region" description="Helical" evidence="2">
    <location>
        <begin position="222"/>
        <end position="240"/>
    </location>
</feature>
<feature type="transmembrane region" description="Helical" evidence="2">
    <location>
        <begin position="95"/>
        <end position="114"/>
    </location>
</feature>
<dbReference type="EC" id="2.3.-.-" evidence="4"/>
<dbReference type="PANTHER" id="PTHR23028:SF53">
    <property type="entry name" value="ACYL_TRANSF_3 DOMAIN-CONTAINING PROTEIN"/>
    <property type="match status" value="1"/>
</dbReference>
<dbReference type="InterPro" id="IPR050879">
    <property type="entry name" value="Acyltransferase_3"/>
</dbReference>
<evidence type="ECO:0000256" key="2">
    <source>
        <dbReference type="SAM" id="Phobius"/>
    </source>
</evidence>
<sequence>MPAKINETPARPQVRLTEVDLLRFLAALAVVAYHYTGSTAGPWEGDESARDMFGTVSLATQFGFLGVELFFIISGFVILMSVWGRTMAQFAVSRIVRLYPAYWFAVLLIGAIYLTTGMGRGYPQDIIPNLTMFQTGMGVQNANDVFWTLWIEMHFYALIALLVLAGLTYQRCVTFMASWTVLAIFAEESGNDFLYKILIPHYAPYFIAGMAFYLIYRFGSNIVLWGLVAFSWATSVRHALPNAVDNPYSIPPADAWPAIPVLITLIYAVMALVAIGALRKLNWKHLATLGALTYPTYLIHHALGPVLARPLYPLLPLWAALAVMTAIVLAAAYLIHRLIERPLSRWLKPRLTNAFERIRLTEPGRTPTKRPRLPALTHRETPPTTPNTREPEPQTADGRTPQLQREEGHGSTPSPPIGSTI</sequence>